<reference evidence="2" key="1">
    <citation type="submission" date="2018-04" db="EMBL/GenBank/DDBJ databases">
        <authorList>
            <person name="Go L.Y."/>
            <person name="Mitchell J.A."/>
        </authorList>
    </citation>
    <scope>NUCLEOTIDE SEQUENCE</scope>
    <source>
        <tissue evidence="2">Whole organism</tissue>
    </source>
</reference>
<dbReference type="PANTHER" id="PTHR13582:SF0">
    <property type="entry name" value="M-PHASE PHOSPHOPROTEIN 6"/>
    <property type="match status" value="1"/>
</dbReference>
<dbReference type="EMBL" id="UFQS01001948">
    <property type="protein sequence ID" value="SSX12772.1"/>
    <property type="molecule type" value="Genomic_DNA"/>
</dbReference>
<dbReference type="Pfam" id="PF10175">
    <property type="entry name" value="MPP6"/>
    <property type="match status" value="1"/>
</dbReference>
<accession>A0A336LFG0</accession>
<dbReference type="VEuPathDB" id="VectorBase:CSON004644"/>
<evidence type="ECO:0000313" key="3">
    <source>
        <dbReference type="EMBL" id="SSX25103.1"/>
    </source>
</evidence>
<dbReference type="GO" id="GO:0000460">
    <property type="term" value="P:maturation of 5.8S rRNA"/>
    <property type="evidence" value="ECO:0007669"/>
    <property type="project" value="TreeGrafter"/>
</dbReference>
<reference evidence="3" key="2">
    <citation type="submission" date="2018-07" db="EMBL/GenBank/DDBJ databases">
        <authorList>
            <person name="Quirk P.G."/>
            <person name="Krulwich T.A."/>
        </authorList>
    </citation>
    <scope>NUCLEOTIDE SEQUENCE</scope>
</reference>
<protein>
    <submittedName>
        <fullName evidence="2">CSON004644 protein</fullName>
    </submittedName>
    <submittedName>
        <fullName evidence="3">CSON011937 protein</fullName>
    </submittedName>
</protein>
<dbReference type="VEuPathDB" id="VectorBase:CSON011937"/>
<dbReference type="EMBL" id="UFQT01001948">
    <property type="protein sequence ID" value="SSX32214.1"/>
    <property type="molecule type" value="Genomic_DNA"/>
</dbReference>
<evidence type="ECO:0000313" key="2">
    <source>
        <dbReference type="EMBL" id="SSX12772.1"/>
    </source>
</evidence>
<name>A0A336LFG0_CULSO</name>
<evidence type="ECO:0000256" key="1">
    <source>
        <dbReference type="SAM" id="MobiDB-lite"/>
    </source>
</evidence>
<dbReference type="PANTHER" id="PTHR13582">
    <property type="entry name" value="M-PHASE PHOSPHOPROTEIN 6"/>
    <property type="match status" value="1"/>
</dbReference>
<dbReference type="InterPro" id="IPR019324">
    <property type="entry name" value="MPP6"/>
</dbReference>
<dbReference type="AlphaFoldDB" id="A0A336LFG0"/>
<organism evidence="2">
    <name type="scientific">Culicoides sonorensis</name>
    <name type="common">Biting midge</name>
    <dbReference type="NCBI Taxonomy" id="179676"/>
    <lineage>
        <taxon>Eukaryota</taxon>
        <taxon>Metazoa</taxon>
        <taxon>Ecdysozoa</taxon>
        <taxon>Arthropoda</taxon>
        <taxon>Hexapoda</taxon>
        <taxon>Insecta</taxon>
        <taxon>Pterygota</taxon>
        <taxon>Neoptera</taxon>
        <taxon>Endopterygota</taxon>
        <taxon>Diptera</taxon>
        <taxon>Nematocera</taxon>
        <taxon>Chironomoidea</taxon>
        <taxon>Ceratopogonidae</taxon>
        <taxon>Ceratopogoninae</taxon>
        <taxon>Culicoides</taxon>
        <taxon>Monoculicoides</taxon>
    </lineage>
</organism>
<dbReference type="OMA" id="SYTICAG"/>
<feature type="region of interest" description="Disordered" evidence="1">
    <location>
        <begin position="132"/>
        <end position="151"/>
    </location>
</feature>
<sequence>MNKTKLSKTVLQMKFMNRTREKVELEEEEAQGRNMYSSEITEKMLNGNSNIIIEPSYVICEDLIECGRFSFGGMNKDIERLMENESAAKRIKTEEDEKLRQKEMKKDVKDDEMLKYYDSLFQSRTEKFHVRRHRKDNVVGPPGKYLKPDPKKLDQFPVDYKTVMETFK</sequence>
<dbReference type="EMBL" id="UFQT01000542">
    <property type="protein sequence ID" value="SSX25103.1"/>
    <property type="molecule type" value="Genomic_DNA"/>
</dbReference>
<proteinExistence type="predicted"/>
<gene>
    <name evidence="2" type="primary">CSON004644</name>
    <name evidence="3" type="synonym">CSON011937</name>
</gene>